<dbReference type="EMBL" id="CP060828">
    <property type="protein sequence ID" value="QNP71811.1"/>
    <property type="molecule type" value="Genomic_DNA"/>
</dbReference>
<reference evidence="2 3" key="1">
    <citation type="submission" date="2020-08" db="EMBL/GenBank/DDBJ databases">
        <title>A novel species.</title>
        <authorList>
            <person name="Gao J."/>
        </authorList>
    </citation>
    <scope>NUCLEOTIDE SEQUENCE [LARGE SCALE GENOMIC DNA]</scope>
    <source>
        <strain evidence="2 3">CRXT-G-22</strain>
    </source>
</reference>
<protein>
    <submittedName>
        <fullName evidence="2">Uncharacterized protein</fullName>
    </submittedName>
</protein>
<evidence type="ECO:0000256" key="1">
    <source>
        <dbReference type="SAM" id="MobiDB-lite"/>
    </source>
</evidence>
<dbReference type="KEGG" id="sroi:IAG44_21925"/>
<dbReference type="Proteomes" id="UP000516052">
    <property type="component" value="Chromosome"/>
</dbReference>
<gene>
    <name evidence="2" type="ORF">IAG44_21925</name>
</gene>
<dbReference type="AlphaFoldDB" id="A0A7H0IG95"/>
<proteinExistence type="predicted"/>
<evidence type="ECO:0000313" key="2">
    <source>
        <dbReference type="EMBL" id="QNP71811.1"/>
    </source>
</evidence>
<organism evidence="2 3">
    <name type="scientific">Streptomyces roseirectus</name>
    <dbReference type="NCBI Taxonomy" id="2768066"/>
    <lineage>
        <taxon>Bacteria</taxon>
        <taxon>Bacillati</taxon>
        <taxon>Actinomycetota</taxon>
        <taxon>Actinomycetes</taxon>
        <taxon>Kitasatosporales</taxon>
        <taxon>Streptomycetaceae</taxon>
        <taxon>Streptomyces</taxon>
    </lineage>
</organism>
<accession>A0A7H0IG95</accession>
<evidence type="ECO:0000313" key="3">
    <source>
        <dbReference type="Proteomes" id="UP000516052"/>
    </source>
</evidence>
<feature type="region of interest" description="Disordered" evidence="1">
    <location>
        <begin position="22"/>
        <end position="53"/>
    </location>
</feature>
<sequence length="121" mass="13528">MRDFIVRALSCALRVLMPRRRPGRHSAAHLTATAPATPVIPESPWSRPWTSPSKEEAAEIFRRQAEADNARRLREHHLQRERRHAAALATLGVDYPYTYEGAPFTEFPGYGGPGGGWARPA</sequence>
<keyword evidence="3" id="KW-1185">Reference proteome</keyword>
<name>A0A7H0IG95_9ACTN</name>